<gene>
    <name evidence="1" type="ORF">DQQ10_11310</name>
</gene>
<protein>
    <submittedName>
        <fullName evidence="1">Uncharacterized protein</fullName>
    </submittedName>
</protein>
<reference evidence="1 2" key="1">
    <citation type="submission" date="2018-06" db="EMBL/GenBank/DDBJ databases">
        <title>Chryseolinea flavus sp. nov., a member of the phylum Bacteroidetes isolated from soil.</title>
        <authorList>
            <person name="Li Y."/>
            <person name="Wang J."/>
        </authorList>
    </citation>
    <scope>NUCLEOTIDE SEQUENCE [LARGE SCALE GENOMIC DNA]</scope>
    <source>
        <strain evidence="1 2">SDU1-6</strain>
    </source>
</reference>
<name>A0A364Y3R4_9BACT</name>
<dbReference type="EMBL" id="QMFY01000005">
    <property type="protein sequence ID" value="RAW00828.1"/>
    <property type="molecule type" value="Genomic_DNA"/>
</dbReference>
<sequence>MFSFIVKVNDIQRNEQQFWDAIVLGMPPRKLGVGLSLLAITAHAGDGLKHAAQSLMQRSSHHLHFASSQLSAIFHVF</sequence>
<dbReference type="Proteomes" id="UP000251889">
    <property type="component" value="Unassembled WGS sequence"/>
</dbReference>
<accession>A0A364Y3R4</accession>
<keyword evidence="2" id="KW-1185">Reference proteome</keyword>
<organism evidence="1 2">
    <name type="scientific">Pseudochryseolinea flava</name>
    <dbReference type="NCBI Taxonomy" id="2059302"/>
    <lineage>
        <taxon>Bacteria</taxon>
        <taxon>Pseudomonadati</taxon>
        <taxon>Bacteroidota</taxon>
        <taxon>Cytophagia</taxon>
        <taxon>Cytophagales</taxon>
        <taxon>Fulvivirgaceae</taxon>
        <taxon>Pseudochryseolinea</taxon>
    </lineage>
</organism>
<evidence type="ECO:0000313" key="1">
    <source>
        <dbReference type="EMBL" id="RAW00828.1"/>
    </source>
</evidence>
<comment type="caution">
    <text evidence="1">The sequence shown here is derived from an EMBL/GenBank/DDBJ whole genome shotgun (WGS) entry which is preliminary data.</text>
</comment>
<proteinExistence type="predicted"/>
<dbReference type="AlphaFoldDB" id="A0A364Y3R4"/>
<evidence type="ECO:0000313" key="2">
    <source>
        <dbReference type="Proteomes" id="UP000251889"/>
    </source>
</evidence>